<organism evidence="2 3">
    <name type="scientific">Coccidioides posadasii (strain C735)</name>
    <name type="common">Valley fever fungus</name>
    <dbReference type="NCBI Taxonomy" id="222929"/>
    <lineage>
        <taxon>Eukaryota</taxon>
        <taxon>Fungi</taxon>
        <taxon>Dikarya</taxon>
        <taxon>Ascomycota</taxon>
        <taxon>Pezizomycotina</taxon>
        <taxon>Eurotiomycetes</taxon>
        <taxon>Eurotiomycetidae</taxon>
        <taxon>Onygenales</taxon>
        <taxon>Onygenaceae</taxon>
        <taxon>Coccidioides</taxon>
    </lineage>
</organism>
<dbReference type="HOGENOM" id="CLU_031053_0_0_1"/>
<feature type="compositionally biased region" description="Basic and acidic residues" evidence="1">
    <location>
        <begin position="364"/>
        <end position="382"/>
    </location>
</feature>
<evidence type="ECO:0008006" key="4">
    <source>
        <dbReference type="Google" id="ProtNLM"/>
    </source>
</evidence>
<protein>
    <recommendedName>
        <fullName evidence="4">F-box domain-containing protein</fullName>
    </recommendedName>
</protein>
<dbReference type="KEGG" id="cpw:9690793"/>
<dbReference type="EMBL" id="ACFW01000049">
    <property type="protein sequence ID" value="EER23178.1"/>
    <property type="molecule type" value="Genomic_DNA"/>
</dbReference>
<comment type="caution">
    <text evidence="2">The sequence shown here is derived from an EMBL/GenBank/DDBJ whole genome shotgun (WGS) entry which is preliminary data.</text>
</comment>
<feature type="region of interest" description="Disordered" evidence="1">
    <location>
        <begin position="30"/>
        <end position="56"/>
    </location>
</feature>
<dbReference type="OrthoDB" id="5288318at2759"/>
<feature type="compositionally biased region" description="Polar residues" evidence="1">
    <location>
        <begin position="120"/>
        <end position="132"/>
    </location>
</feature>
<proteinExistence type="predicted"/>
<name>C5PEW0_COCP7</name>
<gene>
    <name evidence="2" type="ORF">CPC735_045480</name>
</gene>
<sequence length="518" mass="57079">MPLRRDAVNGRTGTDQPLADMACFPVLLSRSASPRQPGGRPYDGSPPNDITRNRRTVPRIPFGTRMVIFVDYAEDDHAAFASQKNLEAKRLLSADIAVLGPPENTRMPVPLSADCAAESGTKSRSAEDWSTSEAREEREKALDSVGSKFSLALSCYPIVKQIARCVDLNTLHALSRTCRQFREILLASRGLLIRETLRCRYDSLGERNDAQKTSQQQFGFTKICPCARDMVAHCQRCSSVVCRNCAMKPPTITILKNRLRRLCSTCLEAPLQSLIDHNTCLGSPFCSCSNEVWFCRPCGQVLHSDDTAYRRVFSWRTRYSTYLGGGPGTGIGDTCLGVQCGREDKCLAAEEIEVEVDCEVDDWGAEHSEHPSPHPGEGHSAEDEGPGYLRQEIMGVGGVVKQKVKKRVKVGASVDEHDDERESSAYLKKECSGAVRSWCGWCSRVVPSRTELTAEIPSVALPTPPSKVGTTQRPVLNHAVGGMVGNIPLSFDQSDKKHCRHAVPRNTRTHTFNKGTRS</sequence>
<evidence type="ECO:0000313" key="2">
    <source>
        <dbReference type="EMBL" id="EER23178.1"/>
    </source>
</evidence>
<accession>C5PEW0</accession>
<feature type="region of interest" description="Disordered" evidence="1">
    <location>
        <begin position="364"/>
        <end position="385"/>
    </location>
</feature>
<reference evidence="2 3" key="1">
    <citation type="journal article" date="2009" name="Genome Res.">
        <title>Comparative genomic analyses of the human fungal pathogens Coccidioides and their relatives.</title>
        <authorList>
            <person name="Sharpton T.J."/>
            <person name="Stajich J.E."/>
            <person name="Rounsley S.D."/>
            <person name="Gardner M.J."/>
            <person name="Wortman J.R."/>
            <person name="Jordar V.S."/>
            <person name="Maiti R."/>
            <person name="Kodira C.D."/>
            <person name="Neafsey D.E."/>
            <person name="Zeng Q."/>
            <person name="Hung C.-Y."/>
            <person name="McMahan C."/>
            <person name="Muszewska A."/>
            <person name="Grynberg M."/>
            <person name="Mandel M.A."/>
            <person name="Kellner E.M."/>
            <person name="Barker B.M."/>
            <person name="Galgiani J.N."/>
            <person name="Orbach M.J."/>
            <person name="Kirkland T.N."/>
            <person name="Cole G.T."/>
            <person name="Henn M.R."/>
            <person name="Birren B.W."/>
            <person name="Taylor J.W."/>
        </authorList>
    </citation>
    <scope>NUCLEOTIDE SEQUENCE [LARGE SCALE GENOMIC DNA]</scope>
    <source>
        <strain evidence="3">C735</strain>
    </source>
</reference>
<evidence type="ECO:0000313" key="3">
    <source>
        <dbReference type="Proteomes" id="UP000009084"/>
    </source>
</evidence>
<dbReference type="VEuPathDB" id="FungiDB:CPC735_045480"/>
<evidence type="ECO:0000256" key="1">
    <source>
        <dbReference type="SAM" id="MobiDB-lite"/>
    </source>
</evidence>
<dbReference type="AlphaFoldDB" id="C5PEW0"/>
<dbReference type="Proteomes" id="UP000009084">
    <property type="component" value="Unassembled WGS sequence"/>
</dbReference>
<feature type="region of interest" description="Disordered" evidence="1">
    <location>
        <begin position="116"/>
        <end position="135"/>
    </location>
</feature>